<dbReference type="EMBL" id="KZ505648">
    <property type="protein sequence ID" value="PKU48692.1"/>
    <property type="molecule type" value="Genomic_DNA"/>
</dbReference>
<feature type="region of interest" description="Disordered" evidence="1">
    <location>
        <begin position="132"/>
        <end position="156"/>
    </location>
</feature>
<dbReference type="PRINTS" id="PR01345">
    <property type="entry name" value="CERVTRCPTASE"/>
</dbReference>
<evidence type="ECO:0000313" key="2">
    <source>
        <dbReference type="EMBL" id="PKU48692.1"/>
    </source>
</evidence>
<sequence length="314" mass="35221">MVPEGCRGVTCLMKEIKICEYTEEVSLVIISTLDGRIAALDPENSGRKQWDLDVGSGSLVSSSLSKPEIGRPLYPVKPEKNQKLSWITLGMWEEIQQLSSFGLLHFGAEEIAKPTPNGIKCTFSRFADDTKLRGPVDTPEGQDAIQRGLDTSSRSGPMRFNKARCEVLHLGQGNFQYQYRVGAEGIERSPEEKDLKVLVDEKLDMTQQCVLTAQKAHCILGCIKRIVASRLREVILPLYSVLMRPHLESCVQLWSPQHRKDLDLLEQIQWRATKMIRGMEHLSCEDRLRELGVFSLEKTPGRPCCGLSVLKGGL</sequence>
<dbReference type="AlphaFoldDB" id="A0A2I0URM6"/>
<evidence type="ECO:0000313" key="3">
    <source>
        <dbReference type="Proteomes" id="UP000233556"/>
    </source>
</evidence>
<accession>A0A2I0URM6</accession>
<gene>
    <name evidence="2" type="ORF">llap_1016</name>
</gene>
<dbReference type="Proteomes" id="UP000233556">
    <property type="component" value="Unassembled WGS sequence"/>
</dbReference>
<organism evidence="2 3">
    <name type="scientific">Limosa lapponica baueri</name>
    <dbReference type="NCBI Taxonomy" id="1758121"/>
    <lineage>
        <taxon>Eukaryota</taxon>
        <taxon>Metazoa</taxon>
        <taxon>Chordata</taxon>
        <taxon>Craniata</taxon>
        <taxon>Vertebrata</taxon>
        <taxon>Euteleostomi</taxon>
        <taxon>Archelosauria</taxon>
        <taxon>Archosauria</taxon>
        <taxon>Dinosauria</taxon>
        <taxon>Saurischia</taxon>
        <taxon>Theropoda</taxon>
        <taxon>Coelurosauria</taxon>
        <taxon>Aves</taxon>
        <taxon>Neognathae</taxon>
        <taxon>Neoaves</taxon>
        <taxon>Charadriiformes</taxon>
        <taxon>Scolopacidae</taxon>
        <taxon>Limosa</taxon>
    </lineage>
</organism>
<reference evidence="3" key="2">
    <citation type="submission" date="2017-12" db="EMBL/GenBank/DDBJ databases">
        <title>Genome sequence of the Bar-tailed Godwit (Limosa lapponica baueri).</title>
        <authorList>
            <person name="Lima N.C.B."/>
            <person name="Parody-Merino A.M."/>
            <person name="Battley P.F."/>
            <person name="Fidler A.E."/>
            <person name="Prosdocimi F."/>
        </authorList>
    </citation>
    <scope>NUCLEOTIDE SEQUENCE [LARGE SCALE GENOMIC DNA]</scope>
</reference>
<proteinExistence type="predicted"/>
<name>A0A2I0URM6_LIMLA</name>
<keyword evidence="3" id="KW-1185">Reference proteome</keyword>
<evidence type="ECO:0000256" key="1">
    <source>
        <dbReference type="SAM" id="MobiDB-lite"/>
    </source>
</evidence>
<reference evidence="3" key="1">
    <citation type="submission" date="2017-11" db="EMBL/GenBank/DDBJ databases">
        <authorList>
            <person name="Lima N.C."/>
            <person name="Parody-Merino A.M."/>
            <person name="Battley P.F."/>
            <person name="Fidler A.E."/>
            <person name="Prosdocimi F."/>
        </authorList>
    </citation>
    <scope>NUCLEOTIDE SEQUENCE [LARGE SCALE GENOMIC DNA]</scope>
</reference>
<protein>
    <submittedName>
        <fullName evidence="2">Uncharacterized protein</fullName>
    </submittedName>
</protein>
<dbReference type="PANTHER" id="PTHR33332">
    <property type="entry name" value="REVERSE TRANSCRIPTASE DOMAIN-CONTAINING PROTEIN"/>
    <property type="match status" value="1"/>
</dbReference>
<dbReference type="OrthoDB" id="416454at2759"/>